<sequence>MLLHDSLGCVALWRDFPARLAQASGRRVIAYDRLGFGRSTAYSGKLPPSFIEDEAHGSFRALCQQLGLSRFVLLGHSVGGGMAVSCAAAYAEACRGLITESAQAFVDTATLDGIRIAERQFAMPGQLERLQRYHAEKAEWVLHAWIDTWLSDAFRQWSLDEQLAKVECPLLALHGDHDEYGSRLHPERICALASGPSDLQILLDCGHVPHREHPETVLAAITRFLAQLDNAAFT</sequence>
<evidence type="ECO:0000313" key="2">
    <source>
        <dbReference type="EMBL" id="GGH94242.1"/>
    </source>
</evidence>
<reference evidence="3" key="1">
    <citation type="journal article" date="2019" name="Int. J. Syst. Evol. Microbiol.">
        <title>The Global Catalogue of Microorganisms (GCM) 10K type strain sequencing project: providing services to taxonomists for standard genome sequencing and annotation.</title>
        <authorList>
            <consortium name="The Broad Institute Genomics Platform"/>
            <consortium name="The Broad Institute Genome Sequencing Center for Infectious Disease"/>
            <person name="Wu L."/>
            <person name="Ma J."/>
        </authorList>
    </citation>
    <scope>NUCLEOTIDE SEQUENCE [LARGE SCALE GENOMIC DNA]</scope>
    <source>
        <strain evidence="3">CCM 8778</strain>
    </source>
</reference>
<keyword evidence="3" id="KW-1185">Reference proteome</keyword>
<dbReference type="InterPro" id="IPR050266">
    <property type="entry name" value="AB_hydrolase_sf"/>
</dbReference>
<comment type="caution">
    <text evidence="2">The sequence shown here is derived from an EMBL/GenBank/DDBJ whole genome shotgun (WGS) entry which is preliminary data.</text>
</comment>
<dbReference type="Proteomes" id="UP000655550">
    <property type="component" value="Unassembled WGS sequence"/>
</dbReference>
<dbReference type="InterPro" id="IPR000073">
    <property type="entry name" value="AB_hydrolase_1"/>
</dbReference>
<dbReference type="Pfam" id="PF00561">
    <property type="entry name" value="Abhydrolase_1"/>
    <property type="match status" value="1"/>
</dbReference>
<dbReference type="PRINTS" id="PR00111">
    <property type="entry name" value="ABHYDROLASE"/>
</dbReference>
<dbReference type="EMBL" id="BMDE01000005">
    <property type="protein sequence ID" value="GGH94242.1"/>
    <property type="molecule type" value="Genomic_DNA"/>
</dbReference>
<feature type="domain" description="AB hydrolase-1" evidence="1">
    <location>
        <begin position="7"/>
        <end position="149"/>
    </location>
</feature>
<evidence type="ECO:0000259" key="1">
    <source>
        <dbReference type="Pfam" id="PF00561"/>
    </source>
</evidence>
<dbReference type="Gene3D" id="3.40.50.1820">
    <property type="entry name" value="alpha/beta hydrolase"/>
    <property type="match status" value="1"/>
</dbReference>
<organism evidence="2 3">
    <name type="scientific">Pseudomonas fluvialis</name>
    <dbReference type="NCBI Taxonomy" id="1793966"/>
    <lineage>
        <taxon>Bacteria</taxon>
        <taxon>Pseudomonadati</taxon>
        <taxon>Pseudomonadota</taxon>
        <taxon>Gammaproteobacteria</taxon>
        <taxon>Pseudomonadales</taxon>
        <taxon>Pseudomonadaceae</taxon>
        <taxon>Pseudomonas</taxon>
    </lineage>
</organism>
<dbReference type="PANTHER" id="PTHR43798">
    <property type="entry name" value="MONOACYLGLYCEROL LIPASE"/>
    <property type="match status" value="1"/>
</dbReference>
<name>A0ABQ2ARR7_9PSED</name>
<protein>
    <submittedName>
        <fullName evidence="2">Hydrolase</fullName>
    </submittedName>
</protein>
<gene>
    <name evidence="2" type="ORF">GCM10007363_20730</name>
</gene>
<evidence type="ECO:0000313" key="3">
    <source>
        <dbReference type="Proteomes" id="UP000655550"/>
    </source>
</evidence>
<keyword evidence="2" id="KW-0378">Hydrolase</keyword>
<dbReference type="SUPFAM" id="SSF53474">
    <property type="entry name" value="alpha/beta-Hydrolases"/>
    <property type="match status" value="1"/>
</dbReference>
<proteinExistence type="predicted"/>
<dbReference type="GO" id="GO:0016787">
    <property type="term" value="F:hydrolase activity"/>
    <property type="evidence" value="ECO:0007669"/>
    <property type="project" value="UniProtKB-KW"/>
</dbReference>
<dbReference type="InterPro" id="IPR029058">
    <property type="entry name" value="AB_hydrolase_fold"/>
</dbReference>
<accession>A0ABQ2ARR7</accession>
<dbReference type="PANTHER" id="PTHR43798:SF33">
    <property type="entry name" value="HYDROLASE, PUTATIVE (AFU_ORTHOLOGUE AFUA_2G14860)-RELATED"/>
    <property type="match status" value="1"/>
</dbReference>